<evidence type="ECO:0000313" key="3">
    <source>
        <dbReference type="EMBL" id="SPC76713.1"/>
    </source>
</evidence>
<dbReference type="SUPFAM" id="SSF56672">
    <property type="entry name" value="DNA/RNA polymerases"/>
    <property type="match status" value="1"/>
</dbReference>
<dbReference type="EMBL" id="OIVN01000230">
    <property type="protein sequence ID" value="SPC76713.1"/>
    <property type="molecule type" value="Genomic_DNA"/>
</dbReference>
<dbReference type="PANTHER" id="PTHR11439:SF455">
    <property type="entry name" value="RLK (RECEPTOR-LIKE PROTEIN KINASE) 8, PUTATIVE-RELATED"/>
    <property type="match status" value="1"/>
</dbReference>
<name>A0A2N9EPK4_FAGSY</name>
<evidence type="ECO:0000256" key="1">
    <source>
        <dbReference type="SAM" id="MobiDB-lite"/>
    </source>
</evidence>
<evidence type="ECO:0000259" key="2">
    <source>
        <dbReference type="Pfam" id="PF07727"/>
    </source>
</evidence>
<feature type="compositionally biased region" description="Low complexity" evidence="1">
    <location>
        <begin position="221"/>
        <end position="251"/>
    </location>
</feature>
<dbReference type="PANTHER" id="PTHR11439">
    <property type="entry name" value="GAG-POL-RELATED RETROTRANSPOSON"/>
    <property type="match status" value="1"/>
</dbReference>
<accession>A0A2N9EPK4</accession>
<feature type="domain" description="Reverse transcriptase Ty1/copia-type" evidence="2">
    <location>
        <begin position="452"/>
        <end position="604"/>
    </location>
</feature>
<reference evidence="3" key="1">
    <citation type="submission" date="2018-02" db="EMBL/GenBank/DDBJ databases">
        <authorList>
            <person name="Cohen D.B."/>
            <person name="Kent A.D."/>
        </authorList>
    </citation>
    <scope>NUCLEOTIDE SEQUENCE</scope>
</reference>
<sequence>MASQNSTITQPVILLSSITNLVSVKLDHSNYMLWKFQICSTLSAYALFDIIDGTYPCPDKYYKDSDGILSLQVNPEYLQWCAKDQALISMISLKRDSNNIKKNTTDSINVYMQKIKECKDKLEAVGVIMEDEELLHIVLDGLPQNFYHFCSAMRTRSDDVSFEQLLVLLTAEEKSLKLNAEATQEPSLLAMLGTGPKYNNNSSTPIPQFNAHSNKGGRGGRSNNYRGRGGRNFYHNNNRGGSTSSSVNSYSANSSPFNNSITTNSQRPTCQICYKMGHTAIDCYHRMDFTYQGRHPTSKLTAMASSTHNLSFNYWISDIGATDHFTPDLANIQHPTEYTGTDTVIVGNDNTLPIIHIDIPSRKVLYKGLSEAGLYPIHGHPFKHSSSVSKFHSLPPVKSTSIGVRASNSSASTWHSRLDYLDTEPPSFTVASSLSPSVQAMEDEFSALHRQQTWTLVPPDPYQNVVGCKWVYKVKRNSDGTVSRYKARLVAKGFHQQPGIDYDETFSPVIKPTTVRIILTIAAHFQWPLRQLDISNAFLHSFLKEDVHMSQPQGFTNPSKPGYVCKLHKSLYGLKQAPRAWFERFATHLLFLGFTASTADPSLFNTFELKDLGPLHYFLGLQLQYHNSGFTVHQTKYAADLFSQFNLTSCKPSSTPFTSTSRLTPTQGQPLPDPTPFRSLVGALQYLTFTQPDLSFAVNQVCQFMHNPTDVHLMAAKRILRYLRGTLYHGLLFCPSSLQLQAYVDADSAGDHVDRRSTSGYVVFLGSTPITWVSKTQCTVSRSSTEAEYRSLASATAELY</sequence>
<protein>
    <recommendedName>
        <fullName evidence="2">Reverse transcriptase Ty1/copia-type domain-containing protein</fullName>
    </recommendedName>
</protein>
<dbReference type="Pfam" id="PF07727">
    <property type="entry name" value="RVT_2"/>
    <property type="match status" value="1"/>
</dbReference>
<dbReference type="CDD" id="cd09272">
    <property type="entry name" value="RNase_HI_RT_Ty1"/>
    <property type="match status" value="1"/>
</dbReference>
<proteinExistence type="predicted"/>
<dbReference type="InterPro" id="IPR043502">
    <property type="entry name" value="DNA/RNA_pol_sf"/>
</dbReference>
<organism evidence="3">
    <name type="scientific">Fagus sylvatica</name>
    <name type="common">Beechnut</name>
    <dbReference type="NCBI Taxonomy" id="28930"/>
    <lineage>
        <taxon>Eukaryota</taxon>
        <taxon>Viridiplantae</taxon>
        <taxon>Streptophyta</taxon>
        <taxon>Embryophyta</taxon>
        <taxon>Tracheophyta</taxon>
        <taxon>Spermatophyta</taxon>
        <taxon>Magnoliopsida</taxon>
        <taxon>eudicotyledons</taxon>
        <taxon>Gunneridae</taxon>
        <taxon>Pentapetalae</taxon>
        <taxon>rosids</taxon>
        <taxon>fabids</taxon>
        <taxon>Fagales</taxon>
        <taxon>Fagaceae</taxon>
        <taxon>Fagus</taxon>
    </lineage>
</organism>
<dbReference type="Pfam" id="PF14223">
    <property type="entry name" value="Retrotran_gag_2"/>
    <property type="match status" value="1"/>
</dbReference>
<dbReference type="AlphaFoldDB" id="A0A2N9EPK4"/>
<feature type="region of interest" description="Disordered" evidence="1">
    <location>
        <begin position="194"/>
        <end position="251"/>
    </location>
</feature>
<gene>
    <name evidence="3" type="ORF">FSB_LOCUS4595</name>
</gene>
<dbReference type="InterPro" id="IPR013103">
    <property type="entry name" value="RVT_2"/>
</dbReference>
<feature type="compositionally biased region" description="Polar residues" evidence="1">
    <location>
        <begin position="197"/>
        <end position="213"/>
    </location>
</feature>